<evidence type="ECO:0000259" key="13">
    <source>
        <dbReference type="PROSITE" id="PS52019"/>
    </source>
</evidence>
<dbReference type="PROSITE" id="PS50075">
    <property type="entry name" value="CARRIER"/>
    <property type="match status" value="4"/>
</dbReference>
<dbReference type="Pfam" id="PF16197">
    <property type="entry name" value="KAsynt_C_assoc"/>
    <property type="match status" value="3"/>
</dbReference>
<protein>
    <submittedName>
        <fullName evidence="14">SDR family NAD(P)-dependent oxidoreductase</fullName>
    </submittedName>
</protein>
<name>A0AAU3GVI0_9ACTN</name>
<comment type="pathway">
    <text evidence="1">Antibiotic biosynthesis.</text>
</comment>
<evidence type="ECO:0000256" key="3">
    <source>
        <dbReference type="ARBA" id="ARBA00022553"/>
    </source>
</evidence>
<dbReference type="InterPro" id="IPR013968">
    <property type="entry name" value="PKS_KR"/>
</dbReference>
<dbReference type="SUPFAM" id="SSF52151">
    <property type="entry name" value="FabD/lysophospholipase-like"/>
    <property type="match status" value="3"/>
</dbReference>
<evidence type="ECO:0000313" key="14">
    <source>
        <dbReference type="EMBL" id="WTY97031.1"/>
    </source>
</evidence>
<dbReference type="SUPFAM" id="SSF53901">
    <property type="entry name" value="Thiolase-like"/>
    <property type="match status" value="3"/>
</dbReference>
<dbReference type="SMART" id="SM01294">
    <property type="entry name" value="PKS_PP_betabranch"/>
    <property type="match status" value="3"/>
</dbReference>
<dbReference type="PROSITE" id="PS52004">
    <property type="entry name" value="KS3_2"/>
    <property type="match status" value="3"/>
</dbReference>
<dbReference type="GO" id="GO:0006633">
    <property type="term" value="P:fatty acid biosynthetic process"/>
    <property type="evidence" value="ECO:0007669"/>
    <property type="project" value="InterPro"/>
</dbReference>
<dbReference type="InterPro" id="IPR049552">
    <property type="entry name" value="PKS_DH_N"/>
</dbReference>
<feature type="domain" description="Carrier" evidence="11">
    <location>
        <begin position="2685"/>
        <end position="2760"/>
    </location>
</feature>
<dbReference type="FunFam" id="3.40.47.10:FF:000019">
    <property type="entry name" value="Polyketide synthase type I"/>
    <property type="match status" value="3"/>
</dbReference>
<keyword evidence="4" id="KW-0808">Transferase</keyword>
<dbReference type="PROSITE" id="PS00606">
    <property type="entry name" value="KS3_1"/>
    <property type="match status" value="3"/>
</dbReference>
<dbReference type="EMBL" id="CP109535">
    <property type="protein sequence ID" value="WTY97031.1"/>
    <property type="molecule type" value="Genomic_DNA"/>
</dbReference>
<dbReference type="SUPFAM" id="SSF51735">
    <property type="entry name" value="NAD(P)-binding Rossmann-fold domains"/>
    <property type="match status" value="6"/>
</dbReference>
<evidence type="ECO:0000256" key="2">
    <source>
        <dbReference type="ARBA" id="ARBA00022450"/>
    </source>
</evidence>
<dbReference type="Pfam" id="PF02801">
    <property type="entry name" value="Ketoacyl-synt_C"/>
    <property type="match status" value="3"/>
</dbReference>
<dbReference type="InterPro" id="IPR036736">
    <property type="entry name" value="ACP-like_sf"/>
</dbReference>
<dbReference type="Pfam" id="PF14765">
    <property type="entry name" value="PS-DH"/>
    <property type="match status" value="2"/>
</dbReference>
<dbReference type="Gene3D" id="3.30.70.3290">
    <property type="match status" value="3"/>
</dbReference>
<feature type="domain" description="Ketosynthase family 3 (KS3)" evidence="12">
    <location>
        <begin position="4512"/>
        <end position="4936"/>
    </location>
</feature>
<dbReference type="Pfam" id="PF21089">
    <property type="entry name" value="PKS_DH_N"/>
    <property type="match status" value="2"/>
</dbReference>
<dbReference type="InterPro" id="IPR049551">
    <property type="entry name" value="PKS_DH_C"/>
</dbReference>
<dbReference type="Gene3D" id="3.40.366.10">
    <property type="entry name" value="Malonyl-Coenzyme A Acyl Carrier Protein, domain 2"/>
    <property type="match status" value="3"/>
</dbReference>
<dbReference type="PANTHER" id="PTHR43775:SF51">
    <property type="entry name" value="INACTIVE PHENOLPHTHIOCEROL SYNTHESIS POLYKETIDE SYNTHASE TYPE I PKS1-RELATED"/>
    <property type="match status" value="1"/>
</dbReference>
<dbReference type="FunFam" id="1.10.1200.10:FF:000007">
    <property type="entry name" value="Probable polyketide synthase pks17"/>
    <property type="match status" value="2"/>
</dbReference>
<dbReference type="FunFam" id="3.40.366.10:FF:000002">
    <property type="entry name" value="Probable polyketide synthase 2"/>
    <property type="match status" value="3"/>
</dbReference>
<dbReference type="Pfam" id="PF00550">
    <property type="entry name" value="PP-binding"/>
    <property type="match status" value="4"/>
</dbReference>
<dbReference type="Pfam" id="PF00501">
    <property type="entry name" value="AMP-binding"/>
    <property type="match status" value="1"/>
</dbReference>
<dbReference type="InterPro" id="IPR018201">
    <property type="entry name" value="Ketoacyl_synth_AS"/>
</dbReference>
<keyword evidence="8" id="KW-0012">Acyltransferase</keyword>
<evidence type="ECO:0000259" key="12">
    <source>
        <dbReference type="PROSITE" id="PS52004"/>
    </source>
</evidence>
<evidence type="ECO:0000256" key="6">
    <source>
        <dbReference type="ARBA" id="ARBA00023194"/>
    </source>
</evidence>
<dbReference type="SMART" id="SM00825">
    <property type="entry name" value="PKS_KS"/>
    <property type="match status" value="3"/>
</dbReference>
<dbReference type="SUPFAM" id="SSF56801">
    <property type="entry name" value="Acetyl-CoA synthetase-like"/>
    <property type="match status" value="1"/>
</dbReference>
<dbReference type="Pfam" id="PF00109">
    <property type="entry name" value="ketoacyl-synt"/>
    <property type="match status" value="3"/>
</dbReference>
<dbReference type="InterPro" id="IPR050091">
    <property type="entry name" value="PKS_NRPS_Biosynth_Enz"/>
</dbReference>
<dbReference type="InterPro" id="IPR045851">
    <property type="entry name" value="AMP-bd_C_sf"/>
</dbReference>
<dbReference type="PROSITE" id="PS00012">
    <property type="entry name" value="PHOSPHOPANTETHEINE"/>
    <property type="match status" value="1"/>
</dbReference>
<feature type="domain" description="Carrier" evidence="11">
    <location>
        <begin position="5478"/>
        <end position="5553"/>
    </location>
</feature>
<evidence type="ECO:0000256" key="8">
    <source>
        <dbReference type="ARBA" id="ARBA00023315"/>
    </source>
</evidence>
<dbReference type="Gene3D" id="3.40.50.720">
    <property type="entry name" value="NAD(P)-binding Rossmann-like Domain"/>
    <property type="match status" value="3"/>
</dbReference>
<evidence type="ECO:0000256" key="9">
    <source>
        <dbReference type="PROSITE-ProRule" id="PRU01363"/>
    </source>
</evidence>
<dbReference type="InterPro" id="IPR049900">
    <property type="entry name" value="PKS_mFAS_DH"/>
</dbReference>
<dbReference type="InterPro" id="IPR009081">
    <property type="entry name" value="PP-bd_ACP"/>
</dbReference>
<dbReference type="SMART" id="SM00826">
    <property type="entry name" value="PKS_DH"/>
    <property type="match status" value="2"/>
</dbReference>
<dbReference type="InterPro" id="IPR014043">
    <property type="entry name" value="Acyl_transferase_dom"/>
</dbReference>
<reference evidence="14" key="1">
    <citation type="submission" date="2022-10" db="EMBL/GenBank/DDBJ databases">
        <title>The complete genomes of actinobacterial strains from the NBC collection.</title>
        <authorList>
            <person name="Joergensen T.S."/>
            <person name="Alvarez Arevalo M."/>
            <person name="Sterndorff E.B."/>
            <person name="Faurdal D."/>
            <person name="Vuksanovic O."/>
            <person name="Mourched A.-S."/>
            <person name="Charusanti P."/>
            <person name="Shaw S."/>
            <person name="Blin K."/>
            <person name="Weber T."/>
        </authorList>
    </citation>
    <scope>NUCLEOTIDE SEQUENCE</scope>
    <source>
        <strain evidence="14">NBC_01401</strain>
    </source>
</reference>
<feature type="active site" description="Proton donor; for dehydratase activity" evidence="9">
    <location>
        <position position="2124"/>
    </location>
</feature>
<dbReference type="PROSITE" id="PS00455">
    <property type="entry name" value="AMP_BINDING"/>
    <property type="match status" value="1"/>
</dbReference>
<dbReference type="Gene3D" id="3.40.50.11460">
    <property type="match status" value="1"/>
</dbReference>
<dbReference type="SMART" id="SM00827">
    <property type="entry name" value="PKS_AT"/>
    <property type="match status" value="3"/>
</dbReference>
<keyword evidence="3" id="KW-0597">Phosphoprotein</keyword>
<dbReference type="PANTHER" id="PTHR43775">
    <property type="entry name" value="FATTY ACID SYNTHASE"/>
    <property type="match status" value="1"/>
</dbReference>
<dbReference type="Pfam" id="PF00698">
    <property type="entry name" value="Acyl_transf_1"/>
    <property type="match status" value="3"/>
</dbReference>
<dbReference type="InterPro" id="IPR042104">
    <property type="entry name" value="PKS_dehydratase_sf"/>
</dbReference>
<dbReference type="InterPro" id="IPR020807">
    <property type="entry name" value="PKS_DH"/>
</dbReference>
<dbReference type="Pfam" id="PF22953">
    <property type="entry name" value="SpnB_Rossmann"/>
    <property type="match status" value="3"/>
</dbReference>
<feature type="domain" description="Ketosynthase family 3 (KS3)" evidence="12">
    <location>
        <begin position="2777"/>
        <end position="3201"/>
    </location>
</feature>
<evidence type="ECO:0000256" key="1">
    <source>
        <dbReference type="ARBA" id="ARBA00004792"/>
    </source>
</evidence>
<dbReference type="InterPro" id="IPR041618">
    <property type="entry name" value="PKS_DE"/>
</dbReference>
<dbReference type="Gene3D" id="3.40.47.10">
    <property type="match status" value="3"/>
</dbReference>
<dbReference type="InterPro" id="IPR014031">
    <property type="entry name" value="Ketoacyl_synth_C"/>
</dbReference>
<dbReference type="InterPro" id="IPR055123">
    <property type="entry name" value="SpnB-like_Rossmann"/>
</dbReference>
<accession>A0AAU3GVI0</accession>
<dbReference type="SMART" id="SM00822">
    <property type="entry name" value="PKS_KR"/>
    <property type="match status" value="3"/>
</dbReference>
<dbReference type="InterPro" id="IPR036291">
    <property type="entry name" value="NAD(P)-bd_dom_sf"/>
</dbReference>
<feature type="active site" description="Proton acceptor; for dehydratase activity" evidence="9">
    <location>
        <position position="3700"/>
    </location>
</feature>
<feature type="domain" description="Carrier" evidence="11">
    <location>
        <begin position="943"/>
        <end position="1018"/>
    </location>
</feature>
<feature type="region of interest" description="Disordered" evidence="10">
    <location>
        <begin position="2022"/>
        <end position="2065"/>
    </location>
</feature>
<keyword evidence="2" id="KW-0596">Phosphopantetheine</keyword>
<dbReference type="InterPro" id="IPR016035">
    <property type="entry name" value="Acyl_Trfase/lysoPLipase"/>
</dbReference>
<dbReference type="InterPro" id="IPR001227">
    <property type="entry name" value="Ac_transferase_dom_sf"/>
</dbReference>
<dbReference type="GO" id="GO:0031177">
    <property type="term" value="F:phosphopantetheine binding"/>
    <property type="evidence" value="ECO:0007669"/>
    <property type="project" value="InterPro"/>
</dbReference>
<keyword evidence="6" id="KW-0045">Antibiotic biosynthesis</keyword>
<dbReference type="Pfam" id="PF13193">
    <property type="entry name" value="AMP-binding_C"/>
    <property type="match status" value="1"/>
</dbReference>
<gene>
    <name evidence="14" type="ORF">OG626_20060</name>
</gene>
<feature type="domain" description="PKS/mFAS DH" evidence="13">
    <location>
        <begin position="3668"/>
        <end position="3941"/>
    </location>
</feature>
<dbReference type="InterPro" id="IPR057326">
    <property type="entry name" value="KR_dom"/>
</dbReference>
<dbReference type="InterPro" id="IPR016036">
    <property type="entry name" value="Malonyl_transacylase_ACP-bd"/>
</dbReference>
<dbReference type="PROSITE" id="PS52019">
    <property type="entry name" value="PKS_MFAS_DH"/>
    <property type="match status" value="2"/>
</dbReference>
<dbReference type="InterPro" id="IPR032821">
    <property type="entry name" value="PKS_assoc"/>
</dbReference>
<feature type="region of interest" description="Disordered" evidence="10">
    <location>
        <begin position="3781"/>
        <end position="3801"/>
    </location>
</feature>
<dbReference type="CDD" id="cd00833">
    <property type="entry name" value="PKS"/>
    <property type="match status" value="3"/>
</dbReference>
<feature type="compositionally biased region" description="Polar residues" evidence="10">
    <location>
        <begin position="3781"/>
        <end position="3797"/>
    </location>
</feature>
<dbReference type="GO" id="GO:0004315">
    <property type="term" value="F:3-oxoacyl-[acyl-carrier-protein] synthase activity"/>
    <property type="evidence" value="ECO:0007669"/>
    <property type="project" value="InterPro"/>
</dbReference>
<dbReference type="GO" id="GO:0033068">
    <property type="term" value="P:macrolide biosynthetic process"/>
    <property type="evidence" value="ECO:0007669"/>
    <property type="project" value="UniProtKB-ARBA"/>
</dbReference>
<dbReference type="Pfam" id="PF08659">
    <property type="entry name" value="KR"/>
    <property type="match status" value="3"/>
</dbReference>
<sequence length="5604" mass="587087">MLRTELIRPLSELLRSQAESNHDKPAFRDSRRTVGYGELDRRTARLGGHLAALGLGRGERVAIHLDAGVEVVETYLAVIRAAGVGVPVNPHSSDEELAHVLDDSGATSIVTDTRHLDQVLRLRSGRPGLLVILSGAAAQDLPSFETLAATEPPVPARDDLGLDETAFMLYTSGSTGLPKGVLSTQRSCLWSVAACYAPLLGLSENDLVLWPLPLFHSLAHIVCVLGVTATGATAHIMPGISADEVLTELRGDAYTFLAGVPTLYHHLVLEAGGRLGAPELRVCLSTGAVTSASLAENFEDAFGIPLLNSYGSTETCGAIATEFPGAERVAGSCGLPVPGLDVRVVDPETGTDTEPGTEGEVWVSGPSLMQGYHNRPEATAEAFPDGWYRTGDLAVRAPGSQLTISGRRKELIIRGGENIYPGEIENIVRSVPGVLDVAVAGRPDDVLGEVPVAFVVTGPEGVDTERIAERIFDACTEQLAYFKVPQEVRAIASVPRTASGKVTRHRLSDEPGTLLGARGVRQESLHRMDWVPVPAGAAEPVRAAVLGEGLPGLDGERYDGLAELANAPGRHEVVYVPWPTPGEREPVADAVRRTVSEASALLRQWLADERSAGTRLVVLTRGALAAQDGEEVPGLAQAPVWGVLRVAQTLHPGRFTVADLDGEDASLSALPAALATGEPQFAVRDGVLRVPRMVPVTAAAAGRTVDGTVLITGADGAAAAAIGRRLVAEHGVRHLVLASTTPGPAAFAEELRKFGAEVTPAACDPADRPAVAAMLATIPAEHPLTAVVHMAGVHGPAAAEHADRWVRTTVDGAVALHELTGDLDLTAFLLVSSAEGLLGSGGVEHGGCGAFLDALAQHRRATGRHAVSLAWDIPGSDDADGTDAELGALLDSALAGADTPVLATRDTSGVLFRATATGTGTGQLAETVFAARLRALPVGDRRQALLGLVQSEVVGVLGQGPAGTIAPQRAFKEHGMDSVSAVRLRNRLRTVLGLRLAATVVFDHPTAGRLTDFMLAELLDEAPISAASTLPTSAAEDDPIAIVAMSCRYPGGAVTPDALWQLVTEERDAVSEFPADRGWDTEALFGAEPGASGTSYVHEGGFLYDSAEFDAAFFGISPREALAMDPQQRLLLETSWEAVERAGIDPEALRGSRTGVFTGVMFHDYASRLTRTPEEVEGYLATGSAGSVASGRVAYTFGFEGPAITVDTACSSSLVALHLAVAALRRGECDMALAGGVALMATPEVFVEFSRQRGLAEDGRCKSFAAGADGTGWGEGAGVLLVERLSDARRNGHPVLAVIRGSAVNQDGASNGLTAPNGPSQERVIRQALATAGLSPAEVDTVEAHGTGTTLGDPIEAQALLATYGQNREQPLQLGSLKSNIGHAQAAAGVGGIIKMVLAMRHGILPRTLHIDEPTPHVDWTSGAVELLTEARQWPETGRPRRAGVSSFGVSGTNAHVILEQAPENKETATADTGETTPGALPFLISAKTEQALRAQAGRLRDHLDTTPEPTGLTALAHTLATSRTQFTHRATVITEDRHELTTALQALADGELPASVVTGTADVTGKTVFVFPGQGSQWTGMAVELMDTEPVFADHIDQCAQALAEFTDWNLTDVLRATNNAPGYDRVDIVQPALWAVMVSLAALWRTHGVQPHAVIGHSQGEIAAATVAGALTLQDGARIIALRSQTLTTLTGHGGMALISLPAEQINLTPWHNRISIAAINGPTTTIVSGDADALDELQATLDTQGTHNRRIKVDYASHSTHVEQIREKLLTLLAPITPHPTEVPFYSTVDNAWTDTTTLDATYWYRNLRQTVQLQPAVQELTAQGHDLFIEISPHPVLTGAIEDTLHDSPARALGTLRRDEGGNRRFLTSLAQAHTHGAQVDWPRLFTGGQRIDLPTYAFQRSRYWLDTMAVTADVTTAGLSTTEHPLLGAATPLADGHGHLLTGLLSRHTHPWLADHTVMGTALLPGTAFLELAIRAGDEVNCGLLDELTLEAPLILPEQGGIQLQVAVGEADSAGMRPVSLHSRPQDAATDGPWTRHASGTLSPAAPTTPADLTQWPPAGAEPLPVEDLYDRLAADYGPAFQGVRAAWRRGDEVFSEVVLAEEVTDRAGRYGLHPALLDAALHTMDLGAVRHSQETAEGHLAFSWSGVCLHTAGATALRVRLSPAGLDSVALEAHDEHGVPVVSVQGLTVRPVSTEQLRAAPSGPAGDSLFLVDWTELPATVTTGRYALVGEDALGLAAGLTAAGSAVDVYADLAALAAAGGRVPETVLLPLAPGSADLVPAVHAASHALLGLLQEWLAEERFASSRLVVLSRNAVARQDSLPDVVTASLWGLVRSAQSEHPDRVVLVDLDEQESSYRVLPAALTGDESQLLVRDGTVRVARLARVVPAEESAPALDPDGTALVTGATGGLGALAARHLVTAHGVRHLLLTSRRGADAEGAVELLADLRASGAEVTLAACDVADRAALATLLAAVPAEHPLTAVVHTAGVVDDGTIETLTDGQFDRVLAPKLSGALNLAELTRDADLAAFVLYSSAAAVFGAGGQANYAAANSFLDAYARHLRAEGRPAVSLAWGLWAERNGMGGRLTGTDLRRMAGVGTAALSAEQGLALLDAALATGEPALMLMRLDLAAVRAQSGAVHPLLRGLVRSRAGRPRQTDRAGGSALAQRLASLTEAECHRELLELVRGTAGTVLGYAPGAAVDAESTFKELGFDSLTAVEFRNRLHGSTGLRLPATLIFNYPTPNALAGHLRGQLLGDLLPAAAAAGTAVEDDPIVIVGMGCRFPGQVRTPEDLWELVLAERDAIGTLPTDRGWDVDGLYDPDPDGVGTSYTRKGGFLYDVADFDAAFFGISPREAHAMDPQQRLLLETSWEALERAGIDPATIRGAQVGVFVGTHGQDYGALLAASSPGNEGYLVTGNAASVVSGRIAYTLGLEGPAITVDTACSSSLVALHLAAQAVRGGECSLALAAGAAVMATPEGLVAFSRQRGLAEDGRCKSFAAGADGFGMAEGAGVLLVERLSDARRNGHPVLAVIRGSAVNQDGASNGLTAPNGPSQERVIRQALASAGLSPAEVDTVEAHGTGTTLGDPIEAQALLATYGQNREQPLLLGSVKSNIGHTQSAAGAAGLIKMVLAMRHGILPRTLHIDEPTPHVDWASGAVELLTEAREWPETGRPRRAGVSSFGVSGTNAHVILEQAPENAPEDTEQAEPVKHRVLPLLVSAKSQEALRAQARSLRELLDTSADPADLGHSLATTRATFGHRAVVLGADAAELTAGLEALASGTETAGVIEGSSATSGRNVFVFPGQGSQWTGMAVELMDTEPVFADHIDQCAQALAEFTDWNLTDVLRATNNAPGYDRVDIVQPALWAVMVSLAALWRTHGVQPHAVIGHSQGEIAAATVAGALTLQDGARIIALRSQTLTTLTGHGGMVSLPQSAQEAATTLTPWSEHITIAAINGPTSVVIAGDTDALDELLTQCTNDGIHARRIKVDYASHSTHVEQIREKLLTLLAPITPHPTEVPFYSTVDNAWTDTTTLDATYWYRNLRQTVQLAPAVQELTAQGHDLFIEISPHPVLTGAIEDTLHDSPARALGTLRRDEGGNRRFLTSLAQAHTHGAQVDWPRLFTGGQRIDLPTYAFQRSRYWLDTMAVTADVTTAGLSTTEHPLLGAATPLADGHGHLLTGLLSRHTHPWLADHTVMGTALLPGTAFLELAIRAGDEVNCGLLDELTLEAPLILPEQGGIQLQVLVGAEHDGVRPLQIHSRSTEAAEEELWTRHASGTLSPAAPTTPTDLTQWPPPGATPLAVGDAYERLADTGVDYGPAFQGLRAAWQGDDRTVYAEVELPVPEQAAAARYGLHPALLDASLHAMGLVPDAEQDRLAFSWGGVRLHASGATALRVRLAHTAPDTLSLTVADRAGLPVASVDSLLLRPVSREQLRTGDRNVRESLLRIEWVPVTATEPTARSWTVLGGDGPAGLAELGAAVDAGAAVPEVVAVELEPYRGPHAAGELAAAVGEATGRVLRLVQEWLVDPRFTEARLALLTREAVTTDGGTSDADGPDPVLAAVWGLVRSAQSENPGRLALVDHDGGELPLTILPVDTEPQLAVRRGALLAPRLAKAPAGGDPYALDVSGTVLVTGAIGGLGELTARHLVTAHGVRHLLLTSRRGADAEGAVELLADLRASGAEVTLAACDVADRAALATLLAEVPAEHPLTAVVHTAGVVDDGTIETLTDGQLDRVLAPKVTGALNLHELAGDVSGFILFSAAAGVLGNPGQANYAAANSFLDALAQRRRAQGLPAVSLAWGLWQERSGMAGRLDDAGFRRIERGGAVAMSAETGLALFDAAVASGEPVLVPMQLDRARMRAQAATVPALLRALAGGRSLRPSASSPDAAPAGGLAEYLAGVSGEERRRTMLDLVRDLVAGVLGHSSGDAVEEDKALKDLGFDSLTAVELRNRLNSATGLRLPATLVFNHPTPLALATHLLDELIGADAGAAPARATSVSAAADTDEPMAIIAMSCRFPGGITTPEALWEVLAEGGSVLSEFPADRGWDTEGIYHPEPGTPGRTYTRTGGFLTDVAGFDPAFFGINRREALAMDPQQRLLLETSWEAVERAGIDPLSLRGTRTGVYAGMVYHDYASWVQDVPEEVDGYLGNGNAASVATGRVAYALGLEGPAVTVDTACSSSLVALHFAANALRRGECDLALAGGVTVMSTPNLLIEFARQRGLAEDGRCKAFAAGADGTGFSEGIGMLLVERLSDARRNGHQVLAVLRGSAVNQDGASNGLTAPNGTAQERVIRQALNAAGLAPGEVDAVEAHGTGTELGDPIEAQALLATYGQDREVPLLLGSVKSNIGHTQAAAGVAGVIKTVLAMHQGVVPPTLHVDEPSPHVDWTTGAVVLATEARDWPETGRPRRAGVSSFGISGTNAHLVLEEGDPAPDAAERTGQEPDVWPVVLSGRTEEALRGQAGRLLELVLARPELHPAGLARSLATTRSQFPHRGAVVASDGDGLLTGLRALAAGTPQAPGVLRSVAQSGRTAFLFTGQGAQRAGMGQELYETFPVFAAAFDDVCAELDPHLERPLREVIAEGGEPLDRTGWTQPALFAVEVALYRLVTSWGIRPDFVAGHSIGEIAAFHTAGVLSLADAARLVTARARLMQQLPANGAMVALRADEDTVRALLTDGVSLAAVNGPRSVVISGEQESVLRIAGQFEKARRLPVSHAFHSPLMEPMVDAFRETVSTLTYHAPTIPVVSTVTGRLADAETLTDPEYWIHHARSTVRFREAMDALLAKGVTTFLELGPDGALTAMGQECLDGAEAGGRAALIATQRRERSEAFTVVSALTALHLRGVTVDWRSFHGDGRTVGLPTYAFQRERFWLDVTQPKAAGTADPLDASFWAAVEQQDEASLASVLRLGDDAGLPAELAAALPLLAAWRRTRETLLAVAPTGEPPAGSRPDPVAELRERLAPLSEPERDEVLLEVIETCAAGVFGEAPGTGLDAERGFLDQGFDSLTAVELRKAVSATTGLRPSSTMIFDYPTPAALAKHLRTELDAGLPGIGTSAAAVVAGLPGDAGDAGDADDDLIEEMDLGDLIRLARDTSQS</sequence>
<dbReference type="Pfam" id="PF18369">
    <property type="entry name" value="PKS_DE"/>
    <property type="match status" value="1"/>
</dbReference>
<dbReference type="Gene3D" id="6.10.140.1830">
    <property type="match status" value="1"/>
</dbReference>
<evidence type="ECO:0000256" key="5">
    <source>
        <dbReference type="ARBA" id="ARBA00022737"/>
    </source>
</evidence>
<dbReference type="InterPro" id="IPR006162">
    <property type="entry name" value="Ppantetheine_attach_site"/>
</dbReference>
<feature type="domain" description="PKS/mFAS DH" evidence="13">
    <location>
        <begin position="1929"/>
        <end position="2204"/>
    </location>
</feature>
<dbReference type="CDD" id="cd08956">
    <property type="entry name" value="KR_3_FAS_SDR_x"/>
    <property type="match status" value="3"/>
</dbReference>
<evidence type="ECO:0000256" key="4">
    <source>
        <dbReference type="ARBA" id="ARBA00022679"/>
    </source>
</evidence>
<dbReference type="Gene3D" id="3.10.129.110">
    <property type="entry name" value="Polyketide synthase dehydratase"/>
    <property type="match status" value="2"/>
</dbReference>
<dbReference type="InterPro" id="IPR000873">
    <property type="entry name" value="AMP-dep_synth/lig_dom"/>
</dbReference>
<dbReference type="GO" id="GO:0004312">
    <property type="term" value="F:fatty acid synthase activity"/>
    <property type="evidence" value="ECO:0007669"/>
    <property type="project" value="TreeGrafter"/>
</dbReference>
<evidence type="ECO:0000256" key="10">
    <source>
        <dbReference type="SAM" id="MobiDB-lite"/>
    </source>
</evidence>
<dbReference type="SUPFAM" id="SSF55048">
    <property type="entry name" value="Probable ACP-binding domain of malonyl-CoA ACP transacylase"/>
    <property type="match status" value="3"/>
</dbReference>
<dbReference type="InterPro" id="IPR020841">
    <property type="entry name" value="PKS_Beta-ketoAc_synthase_dom"/>
</dbReference>
<evidence type="ECO:0000256" key="7">
    <source>
        <dbReference type="ARBA" id="ARBA00023268"/>
    </source>
</evidence>
<dbReference type="SUPFAM" id="SSF47336">
    <property type="entry name" value="ACP-like"/>
    <property type="match status" value="4"/>
</dbReference>
<feature type="region of interest" description="N-terminal hotdog fold" evidence="9">
    <location>
        <begin position="3668"/>
        <end position="3792"/>
    </location>
</feature>
<feature type="active site" description="Proton donor; for dehydratase activity" evidence="9">
    <location>
        <position position="3866"/>
    </location>
</feature>
<evidence type="ECO:0000259" key="11">
    <source>
        <dbReference type="PROSITE" id="PS50075"/>
    </source>
</evidence>
<dbReference type="InterPro" id="IPR016039">
    <property type="entry name" value="Thiolase-like"/>
</dbReference>
<organism evidence="14">
    <name type="scientific">Streptomyces sp. NBC_01401</name>
    <dbReference type="NCBI Taxonomy" id="2903854"/>
    <lineage>
        <taxon>Bacteria</taxon>
        <taxon>Bacillati</taxon>
        <taxon>Actinomycetota</taxon>
        <taxon>Actinomycetes</taxon>
        <taxon>Kitasatosporales</taxon>
        <taxon>Streptomycetaceae</taxon>
        <taxon>Streptomyces</taxon>
    </lineage>
</organism>
<dbReference type="InterPro" id="IPR014030">
    <property type="entry name" value="Ketoacyl_synth_N"/>
</dbReference>
<dbReference type="Gene3D" id="1.10.1200.10">
    <property type="entry name" value="ACP-like"/>
    <property type="match status" value="4"/>
</dbReference>
<proteinExistence type="predicted"/>
<feature type="domain" description="Carrier" evidence="11">
    <location>
        <begin position="4415"/>
        <end position="4490"/>
    </location>
</feature>
<dbReference type="Gene3D" id="3.30.300.30">
    <property type="match status" value="1"/>
</dbReference>
<dbReference type="SMART" id="SM00823">
    <property type="entry name" value="PKS_PP"/>
    <property type="match status" value="4"/>
</dbReference>
<feature type="region of interest" description="C-terminal hotdog fold" evidence="9">
    <location>
        <begin position="2066"/>
        <end position="2204"/>
    </location>
</feature>
<dbReference type="Gene3D" id="3.40.50.12780">
    <property type="entry name" value="N-terminal domain of ligase-like"/>
    <property type="match status" value="1"/>
</dbReference>
<feature type="region of interest" description="C-terminal hotdog fold" evidence="9">
    <location>
        <begin position="3804"/>
        <end position="3941"/>
    </location>
</feature>
<dbReference type="InterPro" id="IPR020845">
    <property type="entry name" value="AMP-binding_CS"/>
</dbReference>
<keyword evidence="5" id="KW-0677">Repeat</keyword>
<feature type="active site" description="Proton acceptor; for dehydratase activity" evidence="9">
    <location>
        <position position="1961"/>
    </location>
</feature>
<keyword evidence="7" id="KW-0511">Multifunctional enzyme</keyword>
<dbReference type="InterPro" id="IPR025110">
    <property type="entry name" value="AMP-bd_C"/>
</dbReference>
<dbReference type="InterPro" id="IPR042099">
    <property type="entry name" value="ANL_N_sf"/>
</dbReference>
<feature type="region of interest" description="N-terminal hotdog fold" evidence="9">
    <location>
        <begin position="1929"/>
        <end position="2054"/>
    </location>
</feature>
<feature type="domain" description="Ketosynthase family 3 (KS3)" evidence="12">
    <location>
        <begin position="1037"/>
        <end position="1461"/>
    </location>
</feature>
<dbReference type="InterPro" id="IPR020806">
    <property type="entry name" value="PKS_PP-bd"/>
</dbReference>